<evidence type="ECO:0000256" key="6">
    <source>
        <dbReference type="ARBA" id="ARBA00022837"/>
    </source>
</evidence>
<keyword evidence="6" id="KW-0106">Calcium</keyword>
<dbReference type="InterPro" id="IPR039800">
    <property type="entry name" value="MICU1/2/3"/>
</dbReference>
<dbReference type="InterPro" id="IPR018247">
    <property type="entry name" value="EF_Hand_1_Ca_BS"/>
</dbReference>
<evidence type="ECO:0000256" key="2">
    <source>
        <dbReference type="ARBA" id="ARBA00004569"/>
    </source>
</evidence>
<keyword evidence="9" id="KW-0472">Membrane</keyword>
<evidence type="ECO:0000256" key="4">
    <source>
        <dbReference type="ARBA" id="ARBA00022737"/>
    </source>
</evidence>
<accession>A0A7L3YP61</accession>
<dbReference type="PROSITE" id="PS00018">
    <property type="entry name" value="EF_HAND_1"/>
    <property type="match status" value="1"/>
</dbReference>
<dbReference type="SUPFAM" id="SSF47473">
    <property type="entry name" value="EF-hand"/>
    <property type="match status" value="2"/>
</dbReference>
<dbReference type="Proteomes" id="UP000563060">
    <property type="component" value="Unassembled WGS sequence"/>
</dbReference>
<dbReference type="GO" id="GO:0005509">
    <property type="term" value="F:calcium ion binding"/>
    <property type="evidence" value="ECO:0007669"/>
    <property type="project" value="InterPro"/>
</dbReference>
<dbReference type="InterPro" id="IPR011992">
    <property type="entry name" value="EF-hand-dom_pair"/>
</dbReference>
<dbReference type="AlphaFoldDB" id="A0A7L3YP61"/>
<dbReference type="Pfam" id="PF13499">
    <property type="entry name" value="EF-hand_7"/>
    <property type="match status" value="1"/>
</dbReference>
<dbReference type="PROSITE" id="PS50222">
    <property type="entry name" value="EF_HAND_2"/>
    <property type="match status" value="1"/>
</dbReference>
<dbReference type="GO" id="GO:1990246">
    <property type="term" value="C:uniplex complex"/>
    <property type="evidence" value="ECO:0007669"/>
    <property type="project" value="TreeGrafter"/>
</dbReference>
<evidence type="ECO:0000256" key="1">
    <source>
        <dbReference type="ARBA" id="ARBA00004273"/>
    </source>
</evidence>
<keyword evidence="10" id="KW-1015">Disulfide bond</keyword>
<organism evidence="12 13">
    <name type="scientific">Fregetta grallaria</name>
    <name type="common">White-bellied storm-petrel</name>
    <name type="synonym">Procellaria grallaria</name>
    <dbReference type="NCBI Taxonomy" id="79628"/>
    <lineage>
        <taxon>Eukaryota</taxon>
        <taxon>Metazoa</taxon>
        <taxon>Chordata</taxon>
        <taxon>Craniata</taxon>
        <taxon>Vertebrata</taxon>
        <taxon>Euteleostomi</taxon>
        <taxon>Archelosauria</taxon>
        <taxon>Archosauria</taxon>
        <taxon>Dinosauria</taxon>
        <taxon>Saurischia</taxon>
        <taxon>Theropoda</taxon>
        <taxon>Coelurosauria</taxon>
        <taxon>Aves</taxon>
        <taxon>Neognathae</taxon>
        <taxon>Neoaves</taxon>
        <taxon>Aequornithes</taxon>
        <taxon>Procellariiformes</taxon>
        <taxon>Hydrobatidae</taxon>
        <taxon>Fregetta</taxon>
    </lineage>
</organism>
<dbReference type="EMBL" id="VZZT01000470">
    <property type="protein sequence ID" value="NXW03163.1"/>
    <property type="molecule type" value="Genomic_DNA"/>
</dbReference>
<keyword evidence="4" id="KW-0677">Repeat</keyword>
<dbReference type="PANTHER" id="PTHR12294:SF10">
    <property type="entry name" value="CALCIUM UPTAKE PROTEIN 3, MITOCHONDRIAL"/>
    <property type="match status" value="1"/>
</dbReference>
<dbReference type="InterPro" id="IPR002048">
    <property type="entry name" value="EF_hand_dom"/>
</dbReference>
<dbReference type="GO" id="GO:0051560">
    <property type="term" value="P:mitochondrial calcium ion homeostasis"/>
    <property type="evidence" value="ECO:0007669"/>
    <property type="project" value="TreeGrafter"/>
</dbReference>
<keyword evidence="5" id="KW-0999">Mitochondrion inner membrane</keyword>
<keyword evidence="3" id="KW-0479">Metal-binding</keyword>
<evidence type="ECO:0000256" key="8">
    <source>
        <dbReference type="ARBA" id="ARBA00023128"/>
    </source>
</evidence>
<name>A0A7L3YP61_FREGA</name>
<keyword evidence="13" id="KW-1185">Reference proteome</keyword>
<feature type="non-terminal residue" evidence="12">
    <location>
        <position position="359"/>
    </location>
</feature>
<evidence type="ECO:0000259" key="11">
    <source>
        <dbReference type="PROSITE" id="PS50222"/>
    </source>
</evidence>
<dbReference type="SMART" id="SM00054">
    <property type="entry name" value="EFh"/>
    <property type="match status" value="2"/>
</dbReference>
<dbReference type="GO" id="GO:0005758">
    <property type="term" value="C:mitochondrial intermembrane space"/>
    <property type="evidence" value="ECO:0007669"/>
    <property type="project" value="UniProtKB-SubCell"/>
</dbReference>
<dbReference type="FunFam" id="1.10.238.10:FF:000149">
    <property type="entry name" value="Mitochondrial calcium uptake family member 3"/>
    <property type="match status" value="1"/>
</dbReference>
<keyword evidence="8" id="KW-0496">Mitochondrion</keyword>
<feature type="domain" description="EF-hand" evidence="11">
    <location>
        <begin position="321"/>
        <end position="356"/>
    </location>
</feature>
<evidence type="ECO:0000256" key="10">
    <source>
        <dbReference type="ARBA" id="ARBA00023157"/>
    </source>
</evidence>
<dbReference type="PANTHER" id="PTHR12294">
    <property type="entry name" value="EF HAND DOMAIN FAMILY A1,A2-RELATED"/>
    <property type="match status" value="1"/>
</dbReference>
<sequence>VTENRSDLEDLHLYATPREQRFRRFASLEFEGQLYMTPYDFIQAVTNDEPKRKQEFYIDKIARENASGTPPVWKGSSKLFRNLNEKGVISYTEYLFLLCILTKPHAGFRIAFNMFDTDGNEMVDKKEFLVVRIFPRLQLYGYHTSTNSVLKTGEDLVPRSYWDTLRRSTSQALFSDLAERADDISSSLSDTTLLVHFFGKKGKAELNFEDFYRFMDNLQTEVLEIEFLSYSNGMNTISEEDFAHILLRYTNVENTSSYLENMRCRIPEEKGITFDEFRSFFQFLNNLEDFTIAMQMYNFASRSIGQDEFKRAVYVATGVKLSPHLVNTVFKIFDVDRDDQLSYKEFIGIMKDRLNRGFR</sequence>
<evidence type="ECO:0000256" key="7">
    <source>
        <dbReference type="ARBA" id="ARBA00022946"/>
    </source>
</evidence>
<proteinExistence type="predicted"/>
<evidence type="ECO:0000313" key="12">
    <source>
        <dbReference type="EMBL" id="NXW03163.1"/>
    </source>
</evidence>
<dbReference type="Gene3D" id="1.10.238.10">
    <property type="entry name" value="EF-hand"/>
    <property type="match status" value="2"/>
</dbReference>
<dbReference type="CDD" id="cd16175">
    <property type="entry name" value="EFh_MICU3"/>
    <property type="match status" value="1"/>
</dbReference>
<keyword evidence="7" id="KW-0809">Transit peptide</keyword>
<reference evidence="12 13" key="1">
    <citation type="submission" date="2019-09" db="EMBL/GenBank/DDBJ databases">
        <title>Bird 10,000 Genomes (B10K) Project - Family phase.</title>
        <authorList>
            <person name="Zhang G."/>
        </authorList>
    </citation>
    <scope>NUCLEOTIDE SEQUENCE [LARGE SCALE GENOMIC DNA]</scope>
    <source>
        <strain evidence="12">B10K-DU-006-09</strain>
        <tissue evidence="12">Muscle</tissue>
    </source>
</reference>
<comment type="subcellular location">
    <subcellularLocation>
        <location evidence="1">Mitochondrion inner membrane</location>
    </subcellularLocation>
    <subcellularLocation>
        <location evidence="2">Mitochondrion intermembrane space</location>
    </subcellularLocation>
</comment>
<evidence type="ECO:0000256" key="3">
    <source>
        <dbReference type="ARBA" id="ARBA00022723"/>
    </source>
</evidence>
<comment type="caution">
    <text evidence="12">The sequence shown here is derived from an EMBL/GenBank/DDBJ whole genome shotgun (WGS) entry which is preliminary data.</text>
</comment>
<gene>
    <name evidence="12" type="primary">Micu3</name>
    <name evidence="12" type="ORF">FREGRA_R05067</name>
</gene>
<evidence type="ECO:0000256" key="9">
    <source>
        <dbReference type="ARBA" id="ARBA00023136"/>
    </source>
</evidence>
<feature type="non-terminal residue" evidence="12">
    <location>
        <position position="1"/>
    </location>
</feature>
<evidence type="ECO:0000313" key="13">
    <source>
        <dbReference type="Proteomes" id="UP000563060"/>
    </source>
</evidence>
<protein>
    <submittedName>
        <fullName evidence="12">MICU3 protein</fullName>
    </submittedName>
</protein>
<dbReference type="GO" id="GO:0036444">
    <property type="term" value="P:calcium import into the mitochondrion"/>
    <property type="evidence" value="ECO:0007669"/>
    <property type="project" value="TreeGrafter"/>
</dbReference>
<evidence type="ECO:0000256" key="5">
    <source>
        <dbReference type="ARBA" id="ARBA00022792"/>
    </source>
</evidence>